<sequence>MHRVFSKTSWFVCSLVILLVGGLAIGLGQHRQYEVREELVMLDMANHNLALVVQARIDRVLDRPGLTKTPSEDEDVAERVEAVRSRTDRVDEDLDRILELLNRVDAGDLRGTLFSLTVALINVRDGSMTPVRTELNSAVTRTWWAIGLTGAALAALLVVEVRRPED</sequence>
<name>A0ABV9PYY5_9ACTN</name>
<evidence type="ECO:0000313" key="2">
    <source>
        <dbReference type="EMBL" id="MFC4756463.1"/>
    </source>
</evidence>
<protein>
    <recommendedName>
        <fullName evidence="4">Histidine kinase</fullName>
    </recommendedName>
</protein>
<accession>A0ABV9PYY5</accession>
<feature type="transmembrane region" description="Helical" evidence="1">
    <location>
        <begin position="142"/>
        <end position="161"/>
    </location>
</feature>
<reference evidence="3" key="1">
    <citation type="journal article" date="2019" name="Int. J. Syst. Evol. Microbiol.">
        <title>The Global Catalogue of Microorganisms (GCM) 10K type strain sequencing project: providing services to taxonomists for standard genome sequencing and annotation.</title>
        <authorList>
            <consortium name="The Broad Institute Genomics Platform"/>
            <consortium name="The Broad Institute Genome Sequencing Center for Infectious Disease"/>
            <person name="Wu L."/>
            <person name="Ma J."/>
        </authorList>
    </citation>
    <scope>NUCLEOTIDE SEQUENCE [LARGE SCALE GENOMIC DNA]</scope>
    <source>
        <strain evidence="3">JCM 11882</strain>
    </source>
</reference>
<dbReference type="RefSeq" id="WP_344997163.1">
    <property type="nucleotide sequence ID" value="NZ_BAABCD010000057.1"/>
</dbReference>
<proteinExistence type="predicted"/>
<keyword evidence="1" id="KW-0812">Transmembrane</keyword>
<organism evidence="2 3">
    <name type="scientific">Dietzia aurantiaca</name>
    <dbReference type="NCBI Taxonomy" id="983873"/>
    <lineage>
        <taxon>Bacteria</taxon>
        <taxon>Bacillati</taxon>
        <taxon>Actinomycetota</taxon>
        <taxon>Actinomycetes</taxon>
        <taxon>Mycobacteriales</taxon>
        <taxon>Dietziaceae</taxon>
        <taxon>Dietzia</taxon>
    </lineage>
</organism>
<evidence type="ECO:0000313" key="3">
    <source>
        <dbReference type="Proteomes" id="UP001595836"/>
    </source>
</evidence>
<keyword evidence="1" id="KW-0472">Membrane</keyword>
<evidence type="ECO:0008006" key="4">
    <source>
        <dbReference type="Google" id="ProtNLM"/>
    </source>
</evidence>
<comment type="caution">
    <text evidence="2">The sequence shown here is derived from an EMBL/GenBank/DDBJ whole genome shotgun (WGS) entry which is preliminary data.</text>
</comment>
<dbReference type="EMBL" id="JBHSHP010000061">
    <property type="protein sequence ID" value="MFC4756463.1"/>
    <property type="molecule type" value="Genomic_DNA"/>
</dbReference>
<keyword evidence="3" id="KW-1185">Reference proteome</keyword>
<keyword evidence="1" id="KW-1133">Transmembrane helix</keyword>
<evidence type="ECO:0000256" key="1">
    <source>
        <dbReference type="SAM" id="Phobius"/>
    </source>
</evidence>
<dbReference type="Proteomes" id="UP001595836">
    <property type="component" value="Unassembled WGS sequence"/>
</dbReference>
<gene>
    <name evidence="2" type="ORF">ACFO7U_16990</name>
</gene>